<feature type="region of interest" description="Disordered" evidence="1">
    <location>
        <begin position="17"/>
        <end position="78"/>
    </location>
</feature>
<sequence>MESWICATTHQLETQCPVSVTPREQAPSSSSLDSRATGLGSCTGISEKPRRDVGPHSRVSGVDAGSLSSGGEFEGPSAGEAAGRELCAQFPSAAGGHRLCSGGQGMKKQPLCGIRGGCGQLFRAVLFCCLWIHRACENSVCGPPLLPSPSPQVPRAGAFALHLGFHPWFPCGCESQPLPLNTEVVSRGNALFPCRQCRSWPSLPLCALLCPRVFVCVEGKPFSRGLLPRRAEFPCRQLGGLGAAYRGSRGDSSSHQEFRPARAPPGTGKRLPWAGSLRSREERTRPPHSSTFIFSRGLLRLQNVHRLGVGGFLISFSLPHSPSTSPP</sequence>
<protein>
    <submittedName>
        <fullName evidence="3">Uncharacterized protein LOC112403884</fullName>
    </submittedName>
</protein>
<feature type="region of interest" description="Disordered" evidence="1">
    <location>
        <begin position="246"/>
        <end position="288"/>
    </location>
</feature>
<reference evidence="3" key="1">
    <citation type="submission" date="2025-08" db="UniProtKB">
        <authorList>
            <consortium name="RefSeq"/>
        </authorList>
    </citation>
    <scope>IDENTIFICATION</scope>
    <source>
        <tissue evidence="3">Meat</tissue>
    </source>
</reference>
<dbReference type="KEGG" id="nasi:112403884"/>
<dbReference type="GeneID" id="112403884"/>
<dbReference type="AlphaFoldDB" id="A0A341C0E7"/>
<dbReference type="RefSeq" id="XP_024607372.1">
    <property type="nucleotide sequence ID" value="XM_024751604.1"/>
</dbReference>
<evidence type="ECO:0000313" key="2">
    <source>
        <dbReference type="Proteomes" id="UP000252040"/>
    </source>
</evidence>
<proteinExistence type="predicted"/>
<dbReference type="InParanoid" id="A0A341C0E7"/>
<feature type="compositionally biased region" description="Basic and acidic residues" evidence="1">
    <location>
        <begin position="248"/>
        <end position="260"/>
    </location>
</feature>
<keyword evidence="2" id="KW-1185">Reference proteome</keyword>
<accession>A0A341C0E7</accession>
<name>A0A341C0E7_NEOAA</name>
<organism evidence="2 3">
    <name type="scientific">Neophocaena asiaeorientalis asiaeorientalis</name>
    <name type="common">Yangtze finless porpoise</name>
    <name type="synonym">Neophocaena phocaenoides subsp. asiaeorientalis</name>
    <dbReference type="NCBI Taxonomy" id="1706337"/>
    <lineage>
        <taxon>Eukaryota</taxon>
        <taxon>Metazoa</taxon>
        <taxon>Chordata</taxon>
        <taxon>Craniata</taxon>
        <taxon>Vertebrata</taxon>
        <taxon>Euteleostomi</taxon>
        <taxon>Mammalia</taxon>
        <taxon>Eutheria</taxon>
        <taxon>Laurasiatheria</taxon>
        <taxon>Artiodactyla</taxon>
        <taxon>Whippomorpha</taxon>
        <taxon>Cetacea</taxon>
        <taxon>Odontoceti</taxon>
        <taxon>Phocoenidae</taxon>
        <taxon>Neophocaena</taxon>
    </lineage>
</organism>
<evidence type="ECO:0000313" key="3">
    <source>
        <dbReference type="RefSeq" id="XP_024607372.1"/>
    </source>
</evidence>
<evidence type="ECO:0000256" key="1">
    <source>
        <dbReference type="SAM" id="MobiDB-lite"/>
    </source>
</evidence>
<dbReference type="Proteomes" id="UP000252040">
    <property type="component" value="Unplaced"/>
</dbReference>
<gene>
    <name evidence="3" type="primary">LOC112403884</name>
</gene>